<dbReference type="InterPro" id="IPR055733">
    <property type="entry name" value="DUF7309"/>
</dbReference>
<dbReference type="PANTHER" id="PTHR41878">
    <property type="entry name" value="LEXA REPRESSOR-RELATED"/>
    <property type="match status" value="1"/>
</dbReference>
<dbReference type="InterPro" id="IPR012912">
    <property type="entry name" value="Plasmid_pRiA4b_Orf3-like"/>
</dbReference>
<dbReference type="Pfam" id="PF07929">
    <property type="entry name" value="PRiA4_ORF3"/>
    <property type="match status" value="1"/>
</dbReference>
<evidence type="ECO:0000259" key="2">
    <source>
        <dbReference type="Pfam" id="PF22007"/>
    </source>
</evidence>
<sequence length="575" mass="65911">MKLQLKVRLMDTKPPVWRRFELPSSFTFFDLHNLIQAAFLWEQSHLHTFRLQASSDIKHQEYKKKIKYFEKDVLEPMKSARSMDQDEYLQMKQRMAPDRPALYEITSMDFPDMEEKPGVFDERNETIFDWLWKEGQRITYLYDFGEDHGHEILLEQIITGESADPSPVCLNVTKPNPRAEVSDEVWRTPKGNFSETRFRHYLNDLLYFIENAGAPKDADWDKLVPLPGVKENDLATLEEWADLFDAAGEFNWEAPWNDIASADLFGFLLPETGERFIASVLGNEQEVYGLGLYSGTTGEQALYRQFFDPSFTAGELEALFLSFDDLEELEPADHELVLQTGYAFYEHEHWPTFRRLEPGKAPQFLKAHELFAFLHILPLIPMVLDYFNSNPLALNGAETNMIPVFDEGEMRNSYEKVHNVRLEPLFSMDSGGQSPPAAKTFESLDNVSLEKLPMRNTYLYGGIFKVDSVTLGNSSSGSPVHLWICMFVDKTSEIVLSHDIATSQEDASELFVQKFNQLCLNTFQGVPKSITVTGSKAASSLKTTISRVPTVMHTKKRIAVLENLVNDLIKQLSRY</sequence>
<dbReference type="Gene3D" id="3.10.290.30">
    <property type="entry name" value="MM3350-like"/>
    <property type="match status" value="1"/>
</dbReference>
<feature type="domain" description="Plasmid pRiA4b Orf3-like" evidence="1">
    <location>
        <begin position="3"/>
        <end position="181"/>
    </location>
</feature>
<dbReference type="OrthoDB" id="9801392at2"/>
<feature type="domain" description="DUF7309" evidence="3">
    <location>
        <begin position="240"/>
        <end position="399"/>
    </location>
</feature>
<dbReference type="STRING" id="1122204.SAMN05421781_2499"/>
<evidence type="ECO:0000313" key="4">
    <source>
        <dbReference type="EMBL" id="SDW84213.1"/>
    </source>
</evidence>
<proteinExistence type="predicted"/>
<accession>A0A1H2WU76</accession>
<dbReference type="AlphaFoldDB" id="A0A1H2WU76"/>
<keyword evidence="5" id="KW-1185">Reference proteome</keyword>
<dbReference type="SUPFAM" id="SSF159941">
    <property type="entry name" value="MM3350-like"/>
    <property type="match status" value="1"/>
</dbReference>
<dbReference type="PANTHER" id="PTHR41878:SF1">
    <property type="entry name" value="TNPR PROTEIN"/>
    <property type="match status" value="1"/>
</dbReference>
<name>A0A1H2WU76_9BACI</name>
<dbReference type="Pfam" id="PF22007">
    <property type="entry name" value="DUF6930"/>
    <property type="match status" value="1"/>
</dbReference>
<evidence type="ECO:0000259" key="1">
    <source>
        <dbReference type="Pfam" id="PF07929"/>
    </source>
</evidence>
<dbReference type="EMBL" id="FNNC01000006">
    <property type="protein sequence ID" value="SDW84213.1"/>
    <property type="molecule type" value="Genomic_DNA"/>
</dbReference>
<dbReference type="Proteomes" id="UP000199488">
    <property type="component" value="Unassembled WGS sequence"/>
</dbReference>
<protein>
    <submittedName>
        <fullName evidence="4">PRiA4b ORF-3-like protein</fullName>
    </submittedName>
</protein>
<reference evidence="4 5" key="1">
    <citation type="submission" date="2016-10" db="EMBL/GenBank/DDBJ databases">
        <authorList>
            <person name="de Groot N.N."/>
        </authorList>
    </citation>
    <scope>NUCLEOTIDE SEQUENCE [LARGE SCALE GENOMIC DNA]</scope>
    <source>
        <strain evidence="4 5">DSM 23126</strain>
    </source>
</reference>
<dbReference type="InterPro" id="IPR054216">
    <property type="entry name" value="DUF6930"/>
</dbReference>
<evidence type="ECO:0000259" key="3">
    <source>
        <dbReference type="Pfam" id="PF23988"/>
    </source>
</evidence>
<dbReference type="Pfam" id="PF23988">
    <property type="entry name" value="DUF7309"/>
    <property type="match status" value="1"/>
</dbReference>
<gene>
    <name evidence="4" type="ORF">SAMN05421781_2499</name>
</gene>
<dbReference type="RefSeq" id="WP_091615678.1">
    <property type="nucleotide sequence ID" value="NZ_FNNC01000006.1"/>
</dbReference>
<feature type="domain" description="DUF6930" evidence="2">
    <location>
        <begin position="449"/>
        <end position="568"/>
    </location>
</feature>
<organism evidence="4 5">
    <name type="scientific">Marinococcus luteus</name>
    <dbReference type="NCBI Taxonomy" id="1122204"/>
    <lineage>
        <taxon>Bacteria</taxon>
        <taxon>Bacillati</taxon>
        <taxon>Bacillota</taxon>
        <taxon>Bacilli</taxon>
        <taxon>Bacillales</taxon>
        <taxon>Bacillaceae</taxon>
        <taxon>Marinococcus</taxon>
    </lineage>
</organism>
<evidence type="ECO:0000313" key="5">
    <source>
        <dbReference type="Proteomes" id="UP000199488"/>
    </source>
</evidence>
<dbReference type="InterPro" id="IPR024047">
    <property type="entry name" value="MM3350-like_sf"/>
</dbReference>